<comment type="caution">
    <text evidence="11">The sequence shown here is derived from an EMBL/GenBank/DDBJ whole genome shotgun (WGS) entry which is preliminary data.</text>
</comment>
<feature type="domain" description="Carrier" evidence="10">
    <location>
        <begin position="1084"/>
        <end position="1159"/>
    </location>
</feature>
<evidence type="ECO:0000256" key="7">
    <source>
        <dbReference type="ARBA" id="ARBA00022598"/>
    </source>
</evidence>
<dbReference type="PANTHER" id="PTHR45527">
    <property type="entry name" value="NONRIBOSOMAL PEPTIDE SYNTHETASE"/>
    <property type="match status" value="1"/>
</dbReference>
<evidence type="ECO:0000313" key="12">
    <source>
        <dbReference type="Proteomes" id="UP001582793"/>
    </source>
</evidence>
<comment type="pathway">
    <text evidence="2">Siderophore biosynthesis; mycobactin biosynthesis.</text>
</comment>
<dbReference type="SUPFAM" id="SSF52777">
    <property type="entry name" value="CoA-dependent acyltransferases"/>
    <property type="match status" value="4"/>
</dbReference>
<evidence type="ECO:0000256" key="3">
    <source>
        <dbReference type="ARBA" id="ARBA00007380"/>
    </source>
</evidence>
<dbReference type="InterPro" id="IPR045851">
    <property type="entry name" value="AMP-bd_C_sf"/>
</dbReference>
<gene>
    <name evidence="11" type="ORF">AAFH96_13605</name>
</gene>
<evidence type="ECO:0000256" key="5">
    <source>
        <dbReference type="ARBA" id="ARBA00022450"/>
    </source>
</evidence>
<dbReference type="Gene3D" id="3.40.50.12780">
    <property type="entry name" value="N-terminal domain of ligase-like"/>
    <property type="match status" value="2"/>
</dbReference>
<evidence type="ECO:0000256" key="9">
    <source>
        <dbReference type="SAM" id="MobiDB-lite"/>
    </source>
</evidence>
<dbReference type="InterPro" id="IPR009081">
    <property type="entry name" value="PP-bd_ACP"/>
</dbReference>
<dbReference type="Proteomes" id="UP001582793">
    <property type="component" value="Unassembled WGS sequence"/>
</dbReference>
<dbReference type="InterPro" id="IPR000873">
    <property type="entry name" value="AMP-dep_synth/lig_dom"/>
</dbReference>
<accession>A0ABV5CQQ1</accession>
<dbReference type="Pfam" id="PF00550">
    <property type="entry name" value="PP-binding"/>
    <property type="match status" value="3"/>
</dbReference>
<keyword evidence="12" id="KW-1185">Reference proteome</keyword>
<dbReference type="Pfam" id="PF00668">
    <property type="entry name" value="Condensation"/>
    <property type="match status" value="2"/>
</dbReference>
<dbReference type="NCBIfam" id="TIGR01733">
    <property type="entry name" value="AA-adenyl-dom"/>
    <property type="match status" value="2"/>
</dbReference>
<dbReference type="InterPro" id="IPR006162">
    <property type="entry name" value="Ppantetheine_attach_site"/>
</dbReference>
<evidence type="ECO:0000259" key="10">
    <source>
        <dbReference type="PROSITE" id="PS50075"/>
    </source>
</evidence>
<dbReference type="CDD" id="cd19535">
    <property type="entry name" value="Cyc_NRPS"/>
    <property type="match status" value="2"/>
</dbReference>
<feature type="region of interest" description="Disordered" evidence="9">
    <location>
        <begin position="1"/>
        <end position="23"/>
    </location>
</feature>
<dbReference type="InterPro" id="IPR057737">
    <property type="entry name" value="Condensation_MtbB-like"/>
</dbReference>
<dbReference type="InterPro" id="IPR020806">
    <property type="entry name" value="PKS_PP-bd"/>
</dbReference>
<feature type="domain" description="Carrier" evidence="10">
    <location>
        <begin position="20"/>
        <end position="93"/>
    </location>
</feature>
<dbReference type="InterPro" id="IPR023213">
    <property type="entry name" value="CAT-like_dom_sf"/>
</dbReference>
<reference evidence="11 12" key="1">
    <citation type="submission" date="2024-04" db="EMBL/GenBank/DDBJ databases">
        <title>Polymorphospora sp. isolated from Baiyangdian Lake in Xiong'an New Area.</title>
        <authorList>
            <person name="Zhang X."/>
            <person name="Liu J."/>
        </authorList>
    </citation>
    <scope>NUCLEOTIDE SEQUENCE [LARGE SCALE GENOMIC DNA]</scope>
    <source>
        <strain evidence="11 12">2-325</strain>
    </source>
</reference>
<dbReference type="PROSITE" id="PS00012">
    <property type="entry name" value="PHOSPHOPANTETHEINE"/>
    <property type="match status" value="2"/>
</dbReference>
<proteinExistence type="inferred from homology"/>
<dbReference type="RefSeq" id="WP_375734370.1">
    <property type="nucleotide sequence ID" value="NZ_JBCGDC010000031.1"/>
</dbReference>
<dbReference type="Gene3D" id="3.30.559.10">
    <property type="entry name" value="Chloramphenicol acetyltransferase-like domain"/>
    <property type="match status" value="2"/>
</dbReference>
<dbReference type="CDD" id="cd12114">
    <property type="entry name" value="A_NRPS_TlmIV_like"/>
    <property type="match status" value="2"/>
</dbReference>
<dbReference type="Gene3D" id="3.30.300.30">
    <property type="match status" value="2"/>
</dbReference>
<dbReference type="Pfam" id="PF00501">
    <property type="entry name" value="AMP-binding"/>
    <property type="match status" value="2"/>
</dbReference>
<dbReference type="Pfam" id="PF13193">
    <property type="entry name" value="AMP-binding_C"/>
    <property type="match status" value="2"/>
</dbReference>
<dbReference type="Gene3D" id="3.30.559.30">
    <property type="entry name" value="Nonribosomal peptide synthetase, condensation domain"/>
    <property type="match status" value="2"/>
</dbReference>
<keyword evidence="6" id="KW-0597">Phosphoprotein</keyword>
<protein>
    <recommendedName>
        <fullName evidence="4">Phenyloxazoline synthase MbtB</fullName>
    </recommendedName>
    <alternativeName>
        <fullName evidence="8">Mycobactin synthetase protein B</fullName>
    </alternativeName>
</protein>
<dbReference type="PROSITE" id="PS00455">
    <property type="entry name" value="AMP_BINDING"/>
    <property type="match status" value="2"/>
</dbReference>
<dbReference type="Gene3D" id="1.10.1200.10">
    <property type="entry name" value="ACP-like"/>
    <property type="match status" value="3"/>
</dbReference>
<dbReference type="InterPro" id="IPR020845">
    <property type="entry name" value="AMP-binding_CS"/>
</dbReference>
<comment type="cofactor">
    <cofactor evidence="1">
        <name>pantetheine 4'-phosphate</name>
        <dbReference type="ChEBI" id="CHEBI:47942"/>
    </cofactor>
</comment>
<evidence type="ECO:0000256" key="8">
    <source>
        <dbReference type="ARBA" id="ARBA00033440"/>
    </source>
</evidence>
<sequence>MTVTRPVSPGAAPRRRNATGPDPATVRAEVAAALGVAADELTAEADLFGLGLDSLALIRLVSRWRQAGHQVTFEQLADEPTISGWLAVLTATTSTEPPATDAIPAPAAGPVGQVDPAAPFELATMQYAYWVGRQDGQPFGGVAAHFYVEFDGYGVEPGRLRTAMALLTARHGMLRARFDAEGRQRIGGGGPALVVHDLRDAGPAGSAQRLAALREHYTHRRMDVEHGEVLTVALSLLPDGATRLHVDLDMLAADALSMRILLNDLRRLYEEPAAALPPVTSSFPEYLVAHRQAGAAAHERAREWWQQRLDSLPGGPRLPLRPDAGRAGQPARSVRLHHWLDPQRKRALLERAAGHGVTSASALATAFAEVLGAFSDDRRFLLNLPLFAREPLVSDVDLLVGDFSSSVLLDVDTAAIVPFVERARRVQAGLRSAIDHGAYAGVEVLRDLSRRAGEAVLAPVVYTSALGLGEIYDAALQETFGAPSWIISQGPQVWLDAQVTELDQGLLLNWDVRLDVLVDGVAQAAFAAYRDLVEALVDGDDAWRRPVGALLPAAQIAERERVNATAVVRPPRCLHDGFFQHAATEPRRIALVDGARTVGYGELAGRAMRVHALLAAHGVRPGDPVVVTLPKGADQIAAVLGILAAGACYVPVSIDQPPRRRTHLHSLAGARVALTDTAHRDVVTAAGGVRPLTVTDADALAPRDPLTPAPDSLAYVLFTSGSTGDPKGVEMTHAAAMNTVAALNARFDVGPADRVLALSALEFDLSVYDTFGLLTAGGALVLVDEERRRDAAAWWQLVTTHRVTVWNTVPALLDMLLVAGHQTAGETPAPALRVVLLGGDWVGVDLPARLRALAPACRFVALGGMTEAAIHSTVFEVDRADPTWPSMPWGVPLDNVACRVVDTDGRDRPDWVTGELWMGGAGLADGYRGDPQRTAERFVTVEGRRWYRSGDLARYWPDGTLEFLGRADHQVKVRGHRIEPGEIEAALTSHPAVEQAVVVVAGTGPGRHLAAAVTVATGTADRWPPADLDDWLAERLPAHMRCETVLVWPSLPLTGNGKVDRTAVRKALTREAEQRRTGRELAEPPRGEVEELVAAIWAELLGVSPVGRDDSFFALGGDSLLATGLLVRLRAAGVTGARLATLFASPRLADFAADLRLGAESAAQVVAADPTHRHDPFPPTDVQRAYFLGRDDRLPLGGVGTWQYTEFDGADVDLDRMRAACQRLVERHEMLRAVFDADGNQRILAEVPRLEIDLVDVGDADPQAALAVLRAERSHRLVDLSRWPLFDLAAVRYRRAGQIRTRLAVGLDYIIFDALSIMTLYTELDLIYRLPDAELPPIDVSFRDYLLQVEPDPQIVERDQRYWTERLAGLPPAPQLPTTRHPADVTRPRFGRRQHLVPARQWTAIRDRARTYGLTPSTVLLAAYAEVLGAWSSQRDLTVTLTLFNRRDVHPHVYRVLGDFTTLSLADYRPAPGGTFLADVTALHRRMGADLDHREVSPSWLLRQLARTTGNMDAMPVVFTSAIGVGDGVSMDRSDAFPQPVWGISQSPQVCLDNQVLESRSGLLVTWDFVDELFLPGVLEAMFAAYLELLDRLAESAWDLPLPPLLPAGQRAVRDRVNSTVAPIPRRPLHDAFFAGAARAPARTALIWHGPDGPAAMTHGEVRDRALRVAGALVGQGVRPGDAVAVTLPKGPDQVVAVLGVLAAGAAYVPVGVEQPRQRRHRIYREAGAVAVLARPGGDAGGLPLLDPATATTATPLAEPVPVDPDETAYVIFTSGSTGTPKGVEVSHDAAANTCADVTARFGVGPTDRVLALSALDFDLSVYDIFGVLGAGGALVLPGEDERRDAPRWLRLVDQHGVTLWNTVPTLLDMLLVAAEPGPLPTGLRLALVSGDWVGLDLPGRLRAATAWREGGPCRLVALGGATEAAIWSNALEVAEVPAHWRSVPYGFPLANQAYRVVDGAGRDRPDWVPGELWIGGRGVARGYRGDVGRTAAKFVTDATGRWYRTGDIGRYWPDGTLEFLGRADHQVKIGGHRLELGEIEAAFEAYPPVGRAVVVAIGERHARRLHAFVEADAAAPDDVVAALRPFLAERLPAYAVPARIGVVDALPLTANGKVDRAALQARVAQADDATQGSPPVGEVESAVAALWQELLGAAVTSREANFFALGGDSVTALRLIAMLRQRFGVEVPIRRFLTAATVADLAAEMESAGTDLNENEYDFGLL</sequence>
<comment type="similarity">
    <text evidence="3">Belongs to the ATP-dependent AMP-binding enzyme family. MbtB subfamily.</text>
</comment>
<dbReference type="InterPro" id="IPR042099">
    <property type="entry name" value="ANL_N_sf"/>
</dbReference>
<dbReference type="SUPFAM" id="SSF47336">
    <property type="entry name" value="ACP-like"/>
    <property type="match status" value="3"/>
</dbReference>
<dbReference type="SMART" id="SM00823">
    <property type="entry name" value="PKS_PP"/>
    <property type="match status" value="3"/>
</dbReference>
<dbReference type="EMBL" id="JBCGDC010000031">
    <property type="protein sequence ID" value="MFB6394136.1"/>
    <property type="molecule type" value="Genomic_DNA"/>
</dbReference>
<evidence type="ECO:0000256" key="1">
    <source>
        <dbReference type="ARBA" id="ARBA00001957"/>
    </source>
</evidence>
<name>A0ABV5CQQ1_9ACTN</name>
<evidence type="ECO:0000256" key="6">
    <source>
        <dbReference type="ARBA" id="ARBA00022553"/>
    </source>
</evidence>
<feature type="domain" description="Carrier" evidence="10">
    <location>
        <begin position="2135"/>
        <end position="2210"/>
    </location>
</feature>
<dbReference type="PROSITE" id="PS50075">
    <property type="entry name" value="CARRIER"/>
    <property type="match status" value="3"/>
</dbReference>
<dbReference type="InterPro" id="IPR010071">
    <property type="entry name" value="AA_adenyl_dom"/>
</dbReference>
<organism evidence="11 12">
    <name type="scientific">Polymorphospora lycopeni</name>
    <dbReference type="NCBI Taxonomy" id="3140240"/>
    <lineage>
        <taxon>Bacteria</taxon>
        <taxon>Bacillati</taxon>
        <taxon>Actinomycetota</taxon>
        <taxon>Actinomycetes</taxon>
        <taxon>Micromonosporales</taxon>
        <taxon>Micromonosporaceae</taxon>
        <taxon>Polymorphospora</taxon>
    </lineage>
</organism>
<dbReference type="InterPro" id="IPR036736">
    <property type="entry name" value="ACP-like_sf"/>
</dbReference>
<evidence type="ECO:0000256" key="2">
    <source>
        <dbReference type="ARBA" id="ARBA00005102"/>
    </source>
</evidence>
<keyword evidence="7" id="KW-0436">Ligase</keyword>
<dbReference type="PANTHER" id="PTHR45527:SF10">
    <property type="entry name" value="PYOCHELIN SYNTHASE PCHF"/>
    <property type="match status" value="1"/>
</dbReference>
<keyword evidence="5" id="KW-0596">Phosphopantetheine</keyword>
<evidence type="ECO:0000256" key="4">
    <source>
        <dbReference type="ARBA" id="ARBA00016743"/>
    </source>
</evidence>
<dbReference type="InterPro" id="IPR025110">
    <property type="entry name" value="AMP-bd_C"/>
</dbReference>
<evidence type="ECO:0000313" key="11">
    <source>
        <dbReference type="EMBL" id="MFB6394136.1"/>
    </source>
</evidence>
<dbReference type="SUPFAM" id="SSF56801">
    <property type="entry name" value="Acetyl-CoA synthetase-like"/>
    <property type="match status" value="2"/>
</dbReference>
<dbReference type="InterPro" id="IPR001242">
    <property type="entry name" value="Condensation_dom"/>
</dbReference>